<evidence type="ECO:0000313" key="2">
    <source>
        <dbReference type="EnsemblMetazoa" id="AMEC003025-PA"/>
    </source>
</evidence>
<evidence type="ECO:0000256" key="1">
    <source>
        <dbReference type="SAM" id="SignalP"/>
    </source>
</evidence>
<feature type="chain" id="PRO_5008136927" description="Secreted protein" evidence="1">
    <location>
        <begin position="31"/>
        <end position="128"/>
    </location>
</feature>
<dbReference type="Proteomes" id="UP000075902">
    <property type="component" value="Unassembled WGS sequence"/>
</dbReference>
<name>A0A182TIQ4_9DIPT</name>
<evidence type="ECO:0000313" key="3">
    <source>
        <dbReference type="Proteomes" id="UP000075902"/>
    </source>
</evidence>
<proteinExistence type="predicted"/>
<dbReference type="AlphaFoldDB" id="A0A182TIQ4"/>
<reference evidence="3" key="1">
    <citation type="submission" date="2014-01" db="EMBL/GenBank/DDBJ databases">
        <title>The Genome Sequence of Anopheles melas CM1001059_A (V2).</title>
        <authorList>
            <consortium name="The Broad Institute Genomics Platform"/>
            <person name="Neafsey D.E."/>
            <person name="Besansky N."/>
            <person name="Howell P."/>
            <person name="Walton C."/>
            <person name="Young S.K."/>
            <person name="Zeng Q."/>
            <person name="Gargeya S."/>
            <person name="Fitzgerald M."/>
            <person name="Haas B."/>
            <person name="Abouelleil A."/>
            <person name="Allen A.W."/>
            <person name="Alvarado L."/>
            <person name="Arachchi H.M."/>
            <person name="Berlin A.M."/>
            <person name="Chapman S.B."/>
            <person name="Gainer-Dewar J."/>
            <person name="Goldberg J."/>
            <person name="Griggs A."/>
            <person name="Gujja S."/>
            <person name="Hansen M."/>
            <person name="Howarth C."/>
            <person name="Imamovic A."/>
            <person name="Ireland A."/>
            <person name="Larimer J."/>
            <person name="McCowan C."/>
            <person name="Murphy C."/>
            <person name="Pearson M."/>
            <person name="Poon T.W."/>
            <person name="Priest M."/>
            <person name="Roberts A."/>
            <person name="Saif S."/>
            <person name="Shea T."/>
            <person name="Sisk P."/>
            <person name="Sykes S."/>
            <person name="Wortman J."/>
            <person name="Nusbaum C."/>
            <person name="Birren B."/>
        </authorList>
    </citation>
    <scope>NUCLEOTIDE SEQUENCE [LARGE SCALE GENOMIC DNA]</scope>
    <source>
        <strain evidence="3">CM1001059</strain>
    </source>
</reference>
<feature type="signal peptide" evidence="1">
    <location>
        <begin position="1"/>
        <end position="30"/>
    </location>
</feature>
<organism evidence="2 3">
    <name type="scientific">Anopheles melas</name>
    <dbReference type="NCBI Taxonomy" id="34690"/>
    <lineage>
        <taxon>Eukaryota</taxon>
        <taxon>Metazoa</taxon>
        <taxon>Ecdysozoa</taxon>
        <taxon>Arthropoda</taxon>
        <taxon>Hexapoda</taxon>
        <taxon>Insecta</taxon>
        <taxon>Pterygota</taxon>
        <taxon>Neoptera</taxon>
        <taxon>Endopterygota</taxon>
        <taxon>Diptera</taxon>
        <taxon>Nematocera</taxon>
        <taxon>Culicoidea</taxon>
        <taxon>Culicidae</taxon>
        <taxon>Anophelinae</taxon>
        <taxon>Anopheles</taxon>
    </lineage>
</organism>
<dbReference type="STRING" id="34690.A0A182TIQ4"/>
<keyword evidence="3" id="KW-1185">Reference proteome</keyword>
<sequence>MTLSREHHHASLLLLVVIVGVASLVGVCDGQYYTTRDPRWYSREGDFNYKIPNPGDPEYRTYTFNNRRYGYYQPNGYGQQYPGQSLPGQYPSNTGLGDDRFKYDPCITSSQPFAIITTIGFVSLSTLR</sequence>
<keyword evidence="1" id="KW-0732">Signal</keyword>
<reference evidence="2" key="2">
    <citation type="submission" date="2020-05" db="UniProtKB">
        <authorList>
            <consortium name="EnsemblMetazoa"/>
        </authorList>
    </citation>
    <scope>IDENTIFICATION</scope>
    <source>
        <strain evidence="2">CM1001059</strain>
    </source>
</reference>
<dbReference type="EnsemblMetazoa" id="AMEC003025-RA">
    <property type="protein sequence ID" value="AMEC003025-PA"/>
    <property type="gene ID" value="AMEC003025"/>
</dbReference>
<protein>
    <recommendedName>
        <fullName evidence="4">Secreted protein</fullName>
    </recommendedName>
</protein>
<dbReference type="VEuPathDB" id="VectorBase:AMEC003025"/>
<accession>A0A182TIQ4</accession>
<evidence type="ECO:0008006" key="4">
    <source>
        <dbReference type="Google" id="ProtNLM"/>
    </source>
</evidence>